<keyword evidence="1" id="KW-0238">DNA-binding</keyword>
<accession>A0A834DCW2</accession>
<comment type="caution">
    <text evidence="3">The sequence shown here is derived from an EMBL/GenBank/DDBJ whole genome shotgun (WGS) entry which is preliminary data.</text>
</comment>
<dbReference type="EMBL" id="JABVXQ010000014">
    <property type="protein sequence ID" value="KAF6078310.1"/>
    <property type="molecule type" value="Genomic_DNA"/>
</dbReference>
<dbReference type="SUPFAM" id="SSF46689">
    <property type="entry name" value="Homeodomain-like"/>
    <property type="match status" value="1"/>
</dbReference>
<evidence type="ECO:0000256" key="1">
    <source>
        <dbReference type="ARBA" id="ARBA00023125"/>
    </source>
</evidence>
<dbReference type="PANTHER" id="PTHR19303">
    <property type="entry name" value="TRANSPOSON"/>
    <property type="match status" value="1"/>
</dbReference>
<feature type="domain" description="HTH CENPB-type" evidence="2">
    <location>
        <begin position="1"/>
        <end position="68"/>
    </location>
</feature>
<dbReference type="InterPro" id="IPR006600">
    <property type="entry name" value="HTH_CenpB_DNA-bd_dom"/>
</dbReference>
<dbReference type="Pfam" id="PF03184">
    <property type="entry name" value="DDE_1"/>
    <property type="match status" value="1"/>
</dbReference>
<dbReference type="Proteomes" id="UP000664940">
    <property type="component" value="Unassembled WGS sequence"/>
</dbReference>
<dbReference type="PROSITE" id="PS51253">
    <property type="entry name" value="HTH_CENPB"/>
    <property type="match status" value="1"/>
</dbReference>
<dbReference type="AlphaFoldDB" id="A0A834DCW2"/>
<evidence type="ECO:0000259" key="2">
    <source>
        <dbReference type="PROSITE" id="PS51253"/>
    </source>
</evidence>
<evidence type="ECO:0000313" key="3">
    <source>
        <dbReference type="EMBL" id="KAF6078310.1"/>
    </source>
</evidence>
<protein>
    <recommendedName>
        <fullName evidence="2">HTH CENPB-type domain-containing protein</fullName>
    </recommendedName>
</protein>
<proteinExistence type="predicted"/>
<dbReference type="SMART" id="SM00674">
    <property type="entry name" value="CENPB"/>
    <property type="match status" value="1"/>
</dbReference>
<dbReference type="GO" id="GO:0005634">
    <property type="term" value="C:nucleus"/>
    <property type="evidence" value="ECO:0007669"/>
    <property type="project" value="TreeGrafter"/>
</dbReference>
<dbReference type="InterPro" id="IPR009057">
    <property type="entry name" value="Homeodomain-like_sf"/>
</dbReference>
<organism evidence="3 4">
    <name type="scientific">Phyllostomus discolor</name>
    <name type="common">pale spear-nosed bat</name>
    <dbReference type="NCBI Taxonomy" id="89673"/>
    <lineage>
        <taxon>Eukaryota</taxon>
        <taxon>Metazoa</taxon>
        <taxon>Chordata</taxon>
        <taxon>Craniata</taxon>
        <taxon>Vertebrata</taxon>
        <taxon>Euteleostomi</taxon>
        <taxon>Mammalia</taxon>
        <taxon>Eutheria</taxon>
        <taxon>Laurasiatheria</taxon>
        <taxon>Chiroptera</taxon>
        <taxon>Yangochiroptera</taxon>
        <taxon>Phyllostomidae</taxon>
        <taxon>Phyllostominae</taxon>
        <taxon>Phyllostomus</taxon>
    </lineage>
</organism>
<sequence length="229" mass="25746">MEKVLAVWIEGQASRSVPLSQSLIQSKALTLFNSMKTERGEEAVEEKVKASKGWFVRFKERCPLCQFRVCAEATGAEAEAAARCPGALAKTIHEGGYTEQQIFSVAETALYWRKMPSRAFVAGEEKPVPGFGSSQDRLTLLLGANAAGDCRLKPMLVYHSENPTALRNYAKATLPVLYKWNSKAWVTAHLFTVWFTEYFKPTVEAYCSEKRSLSKYCCSWTVRRPTREP</sequence>
<reference evidence="3 4" key="1">
    <citation type="journal article" date="2020" name="Nature">
        <title>Six reference-quality genomes reveal evolution of bat adaptations.</title>
        <authorList>
            <person name="Jebb D."/>
            <person name="Huang Z."/>
            <person name="Pippel M."/>
            <person name="Hughes G.M."/>
            <person name="Lavrichenko K."/>
            <person name="Devanna P."/>
            <person name="Winkler S."/>
            <person name="Jermiin L.S."/>
            <person name="Skirmuntt E.C."/>
            <person name="Katzourakis A."/>
            <person name="Burkitt-Gray L."/>
            <person name="Ray D.A."/>
            <person name="Sullivan K.A.M."/>
            <person name="Roscito J.G."/>
            <person name="Kirilenko B.M."/>
            <person name="Davalos L.M."/>
            <person name="Corthals A.P."/>
            <person name="Power M.L."/>
            <person name="Jones G."/>
            <person name="Ransome R.D."/>
            <person name="Dechmann D.K.N."/>
            <person name="Locatelli A.G."/>
            <person name="Puechmaille S.J."/>
            <person name="Fedrigo O."/>
            <person name="Jarvis E.D."/>
            <person name="Hiller M."/>
            <person name="Vernes S.C."/>
            <person name="Myers E.W."/>
            <person name="Teeling E.C."/>
        </authorList>
    </citation>
    <scope>NUCLEOTIDE SEQUENCE [LARGE SCALE GENOMIC DNA]</scope>
    <source>
        <strain evidence="3">Bat1K_MPI-CBG_1</strain>
    </source>
</reference>
<name>A0A834DCW2_9CHIR</name>
<gene>
    <name evidence="3" type="ORF">HJG60_009160</name>
</gene>
<evidence type="ECO:0000313" key="4">
    <source>
        <dbReference type="Proteomes" id="UP000664940"/>
    </source>
</evidence>
<dbReference type="GO" id="GO:0003677">
    <property type="term" value="F:DNA binding"/>
    <property type="evidence" value="ECO:0007669"/>
    <property type="project" value="UniProtKB-KW"/>
</dbReference>
<dbReference type="InterPro" id="IPR050863">
    <property type="entry name" value="CenT-Element_Derived"/>
</dbReference>
<dbReference type="PANTHER" id="PTHR19303:SF26">
    <property type="entry name" value="TIGGER TRANSPOSABLE ELEMENT-DERIVED PROTEIN 1"/>
    <property type="match status" value="1"/>
</dbReference>
<dbReference type="Pfam" id="PF03221">
    <property type="entry name" value="HTH_Tnp_Tc5"/>
    <property type="match status" value="1"/>
</dbReference>
<dbReference type="Gene3D" id="1.10.10.60">
    <property type="entry name" value="Homeodomain-like"/>
    <property type="match status" value="1"/>
</dbReference>
<dbReference type="InterPro" id="IPR004875">
    <property type="entry name" value="DDE_SF_endonuclease_dom"/>
</dbReference>